<evidence type="ECO:0000256" key="1">
    <source>
        <dbReference type="SAM" id="Phobius"/>
    </source>
</evidence>
<evidence type="ECO:0000313" key="3">
    <source>
        <dbReference type="Proteomes" id="UP000215127"/>
    </source>
</evidence>
<keyword evidence="1" id="KW-0812">Transmembrane</keyword>
<name>A0A1X7S695_ZYMT9</name>
<keyword evidence="1" id="KW-0472">Membrane</keyword>
<proteinExistence type="predicted"/>
<accession>A0A1X7S695</accession>
<keyword evidence="3" id="KW-1185">Reference proteome</keyword>
<evidence type="ECO:0000313" key="2">
    <source>
        <dbReference type="EMBL" id="SMQ54931.1"/>
    </source>
</evidence>
<sequence>MDLVVLPPEAGAAGLVCVLGVPADGTTPPLTILLLIWSVEIITAIFFFFLLYDWTLTPGIGSRDSPCRTRSFPCLAVWRARRWTRRLSNDAVKSGTRSTYIGLTRFLGLLSVVAVLRISLGVACWRRRIVILLIIALIVVILCTQGLFSLLCLLFWLDRFLVLFPVLLIDRFLDLSAWVSPVPCRSATTLLRTLWVGLLPGCGVCKKSLAIKLDPCVHWTRSFLPLGKTQISKAAQNLNDELASVSNRPKVVVRLGSAGVGSVSDPQGLV</sequence>
<reference evidence="2 3" key="1">
    <citation type="submission" date="2016-06" db="EMBL/GenBank/DDBJ databases">
        <authorList>
            <person name="Kjaerup R.B."/>
            <person name="Dalgaard T.S."/>
            <person name="Juul-Madsen H.R."/>
        </authorList>
    </citation>
    <scope>NUCLEOTIDE SEQUENCE [LARGE SCALE GENOMIC DNA]</scope>
</reference>
<feature type="transmembrane region" description="Helical" evidence="1">
    <location>
        <begin position="129"/>
        <end position="157"/>
    </location>
</feature>
<dbReference type="EMBL" id="LT853701">
    <property type="protein sequence ID" value="SMQ54931.1"/>
    <property type="molecule type" value="Genomic_DNA"/>
</dbReference>
<gene>
    <name evidence="2" type="ORF">ZT3D7_G10086</name>
</gene>
<feature type="transmembrane region" description="Helical" evidence="1">
    <location>
        <begin position="103"/>
        <end position="123"/>
    </location>
</feature>
<protein>
    <submittedName>
        <fullName evidence="2">Uncharacterized protein</fullName>
    </submittedName>
</protein>
<keyword evidence="1" id="KW-1133">Transmembrane helix</keyword>
<dbReference type="Proteomes" id="UP000215127">
    <property type="component" value="Chromosome 10"/>
</dbReference>
<feature type="transmembrane region" description="Helical" evidence="1">
    <location>
        <begin position="30"/>
        <end position="52"/>
    </location>
</feature>
<organism evidence="2 3">
    <name type="scientific">Zymoseptoria tritici (strain ST99CH_3D7)</name>
    <dbReference type="NCBI Taxonomy" id="1276538"/>
    <lineage>
        <taxon>Eukaryota</taxon>
        <taxon>Fungi</taxon>
        <taxon>Dikarya</taxon>
        <taxon>Ascomycota</taxon>
        <taxon>Pezizomycotina</taxon>
        <taxon>Dothideomycetes</taxon>
        <taxon>Dothideomycetidae</taxon>
        <taxon>Mycosphaerellales</taxon>
        <taxon>Mycosphaerellaceae</taxon>
        <taxon>Zymoseptoria</taxon>
    </lineage>
</organism>
<dbReference type="AlphaFoldDB" id="A0A1X7S695"/>